<name>A0A1F5MZZ7_9BACT</name>
<evidence type="ECO:0000259" key="2">
    <source>
        <dbReference type="Pfam" id="PF09992"/>
    </source>
</evidence>
<dbReference type="AlphaFoldDB" id="A0A1F5MZZ7"/>
<dbReference type="PANTHER" id="PTHR40446:SF2">
    <property type="entry name" value="N-ACETYLGLUCOSAMINE-1-PHOSPHODIESTER ALPHA-N-ACETYLGLUCOSAMINIDASE"/>
    <property type="match status" value="1"/>
</dbReference>
<feature type="domain" description="Phosphodiester glycosidase" evidence="2">
    <location>
        <begin position="145"/>
        <end position="314"/>
    </location>
</feature>
<dbReference type="InterPro" id="IPR018711">
    <property type="entry name" value="NAGPA"/>
</dbReference>
<sequence>MRQRGMIHLLPVFIVLAVLSAGAIFTVKNNISPTLSPPEPSSTPVPSPSATPTVIPTATPVPVTPTPPPTGGPKPEPPAQSGPPGAGLTSVNVATEKGNFKASILMIDLNGAKMVTDTGNDGDCGNDCTTLPLKDYVARNNGFAGVNGSYFCPDAYPECSGKKNSFDFPVYNSRLLHWNNQGNLFWDNRAIVYFDGTGAHYLQNAKDFNGSLSAGIVNYPGLLNDGNVQIDDNQSGLSDKQKAKGTKVGLGVSSNRNIMVVIAQNINMQEFAHVFKSLGAKGALNLDTGGSTALYYNGSYIFGPGRNLPNAIIFSR</sequence>
<dbReference type="EMBL" id="MFEC01000029">
    <property type="protein sequence ID" value="OGE70921.1"/>
    <property type="molecule type" value="Genomic_DNA"/>
</dbReference>
<dbReference type="Pfam" id="PF09992">
    <property type="entry name" value="NAGPA"/>
    <property type="match status" value="1"/>
</dbReference>
<feature type="compositionally biased region" description="Low complexity" evidence="1">
    <location>
        <begin position="50"/>
        <end position="61"/>
    </location>
</feature>
<dbReference type="PANTHER" id="PTHR40446">
    <property type="entry name" value="N-ACETYLGLUCOSAMINE-1-PHOSPHODIESTER ALPHA-N-ACETYLGLUCOSAMINIDASE"/>
    <property type="match status" value="1"/>
</dbReference>
<feature type="compositionally biased region" description="Pro residues" evidence="1">
    <location>
        <begin position="62"/>
        <end position="81"/>
    </location>
</feature>
<proteinExistence type="predicted"/>
<accession>A0A1F5MZZ7</accession>
<feature type="region of interest" description="Disordered" evidence="1">
    <location>
        <begin position="33"/>
        <end position="91"/>
    </location>
</feature>
<gene>
    <name evidence="3" type="ORF">A2617_02190</name>
</gene>
<comment type="caution">
    <text evidence="3">The sequence shown here is derived from an EMBL/GenBank/DDBJ whole genome shotgun (WGS) entry which is preliminary data.</text>
</comment>
<feature type="compositionally biased region" description="Pro residues" evidence="1">
    <location>
        <begin position="35"/>
        <end position="49"/>
    </location>
</feature>
<organism evidence="3 4">
    <name type="scientific">Candidatus Daviesbacteria bacterium RIFOXYD1_FULL_41_10</name>
    <dbReference type="NCBI Taxonomy" id="1797801"/>
    <lineage>
        <taxon>Bacteria</taxon>
        <taxon>Candidatus Daviesiibacteriota</taxon>
    </lineage>
</organism>
<protein>
    <recommendedName>
        <fullName evidence="2">Phosphodiester glycosidase domain-containing protein</fullName>
    </recommendedName>
</protein>
<evidence type="ECO:0000313" key="4">
    <source>
        <dbReference type="Proteomes" id="UP000177135"/>
    </source>
</evidence>
<evidence type="ECO:0000256" key="1">
    <source>
        <dbReference type="SAM" id="MobiDB-lite"/>
    </source>
</evidence>
<dbReference type="Proteomes" id="UP000177135">
    <property type="component" value="Unassembled WGS sequence"/>
</dbReference>
<evidence type="ECO:0000313" key="3">
    <source>
        <dbReference type="EMBL" id="OGE70921.1"/>
    </source>
</evidence>
<reference evidence="3 4" key="1">
    <citation type="journal article" date="2016" name="Nat. Commun.">
        <title>Thousands of microbial genomes shed light on interconnected biogeochemical processes in an aquifer system.</title>
        <authorList>
            <person name="Anantharaman K."/>
            <person name="Brown C.T."/>
            <person name="Hug L.A."/>
            <person name="Sharon I."/>
            <person name="Castelle C.J."/>
            <person name="Probst A.J."/>
            <person name="Thomas B.C."/>
            <person name="Singh A."/>
            <person name="Wilkins M.J."/>
            <person name="Karaoz U."/>
            <person name="Brodie E.L."/>
            <person name="Williams K.H."/>
            <person name="Hubbard S.S."/>
            <person name="Banfield J.F."/>
        </authorList>
    </citation>
    <scope>NUCLEOTIDE SEQUENCE [LARGE SCALE GENOMIC DNA]</scope>
</reference>